<feature type="region of interest" description="Disordered" evidence="1">
    <location>
        <begin position="251"/>
        <end position="283"/>
    </location>
</feature>
<feature type="domain" description="Myb-like" evidence="2">
    <location>
        <begin position="135"/>
        <end position="186"/>
    </location>
</feature>
<protein>
    <recommendedName>
        <fullName evidence="6">Myb-like DNA-binding domain containing protein</fullName>
    </recommendedName>
</protein>
<feature type="compositionally biased region" description="Low complexity" evidence="1">
    <location>
        <begin position="272"/>
        <end position="283"/>
    </location>
</feature>
<evidence type="ECO:0000259" key="3">
    <source>
        <dbReference type="PROSITE" id="PS51294"/>
    </source>
</evidence>
<evidence type="ECO:0000259" key="2">
    <source>
        <dbReference type="PROSITE" id="PS50090"/>
    </source>
</evidence>
<evidence type="ECO:0008006" key="6">
    <source>
        <dbReference type="Google" id="ProtNLM"/>
    </source>
</evidence>
<sequence length="434" mass="49850">MPRNSQISKKSKEGKEFQRKYSREKKERKSKKAHPNVNQESCSNSNCSNGSLLNEQIQNMSSNSLDLQGQNSASYFNQNAYQYPNSNFSFTPTQNPVSSSNFQGQMLDQANQFSANSDLNSSGNQFFNVNMSPMIQKPKRQKFTSEEDNIILELVGDNKFPNWNEVAAHIKGRTGRQCRERYQHYLSPTLSCEPWTLQEDKYIYELYNRFGSQWALIAQYFNGRRTNNSIKNRWNNHIKFFKDSLMNDEINKHPTSDVKKEPENNDDSTLISNSNNQFDASNNNSCSNVEQNTNGNFMTQQQGMLPLTTTPHTPKPQVSAISFNVNLNDDNPWSFFDQKGSINSSSSTSELLPKIEIKANNGLEEKSTITEKKESNQITSINFTVPSWVKENANKEDKEQIDKKTKAFDEEFLYFINNGSPADIDTFDFDFLMY</sequence>
<dbReference type="Gene3D" id="1.10.10.60">
    <property type="entry name" value="Homeodomain-like"/>
    <property type="match status" value="2"/>
</dbReference>
<dbReference type="InterPro" id="IPR017930">
    <property type="entry name" value="Myb_dom"/>
</dbReference>
<feature type="compositionally biased region" description="Basic and acidic residues" evidence="1">
    <location>
        <begin position="251"/>
        <end position="263"/>
    </location>
</feature>
<comment type="caution">
    <text evidence="4">The sequence shown here is derived from an EMBL/GenBank/DDBJ whole genome shotgun (WGS) entry which is preliminary data.</text>
</comment>
<dbReference type="InterPro" id="IPR009057">
    <property type="entry name" value="Homeodomain-like_sf"/>
</dbReference>
<evidence type="ECO:0000256" key="1">
    <source>
        <dbReference type="SAM" id="MobiDB-lite"/>
    </source>
</evidence>
<accession>A0ABR2IMT9</accession>
<dbReference type="PROSITE" id="PS50090">
    <property type="entry name" value="MYB_LIKE"/>
    <property type="match status" value="2"/>
</dbReference>
<feature type="region of interest" description="Disordered" evidence="1">
    <location>
        <begin position="1"/>
        <end position="46"/>
    </location>
</feature>
<dbReference type="EMBL" id="JAPFFF010000015">
    <property type="protein sequence ID" value="KAK8866212.1"/>
    <property type="molecule type" value="Genomic_DNA"/>
</dbReference>
<organism evidence="4 5">
    <name type="scientific">Tritrichomonas musculus</name>
    <dbReference type="NCBI Taxonomy" id="1915356"/>
    <lineage>
        <taxon>Eukaryota</taxon>
        <taxon>Metamonada</taxon>
        <taxon>Parabasalia</taxon>
        <taxon>Tritrichomonadida</taxon>
        <taxon>Tritrichomonadidae</taxon>
        <taxon>Tritrichomonas</taxon>
    </lineage>
</organism>
<proteinExistence type="predicted"/>
<dbReference type="PROSITE" id="PS51294">
    <property type="entry name" value="HTH_MYB"/>
    <property type="match status" value="2"/>
</dbReference>
<name>A0ABR2IMT9_9EUKA</name>
<evidence type="ECO:0000313" key="4">
    <source>
        <dbReference type="EMBL" id="KAK8866212.1"/>
    </source>
</evidence>
<dbReference type="CDD" id="cd00167">
    <property type="entry name" value="SANT"/>
    <property type="match status" value="2"/>
</dbReference>
<feature type="domain" description="Myb-like" evidence="2">
    <location>
        <begin position="187"/>
        <end position="238"/>
    </location>
</feature>
<dbReference type="InterPro" id="IPR001005">
    <property type="entry name" value="SANT/Myb"/>
</dbReference>
<evidence type="ECO:0000313" key="5">
    <source>
        <dbReference type="Proteomes" id="UP001470230"/>
    </source>
</evidence>
<dbReference type="PANTHER" id="PTHR45614:SF69">
    <property type="entry name" value="CHROMOSOME UNDETERMINED SCAFFOLD_38, WHOLE GENOME SHOTGUN SEQUENCE"/>
    <property type="match status" value="1"/>
</dbReference>
<feature type="domain" description="HTH myb-type" evidence="3">
    <location>
        <begin position="139"/>
        <end position="190"/>
    </location>
</feature>
<dbReference type="SMART" id="SM00717">
    <property type="entry name" value="SANT"/>
    <property type="match status" value="2"/>
</dbReference>
<keyword evidence="5" id="KW-1185">Reference proteome</keyword>
<dbReference type="Proteomes" id="UP001470230">
    <property type="component" value="Unassembled WGS sequence"/>
</dbReference>
<dbReference type="PANTHER" id="PTHR45614">
    <property type="entry name" value="MYB PROTEIN-RELATED"/>
    <property type="match status" value="1"/>
</dbReference>
<dbReference type="InterPro" id="IPR050560">
    <property type="entry name" value="MYB_TF"/>
</dbReference>
<dbReference type="Pfam" id="PF00249">
    <property type="entry name" value="Myb_DNA-binding"/>
    <property type="match status" value="2"/>
</dbReference>
<gene>
    <name evidence="4" type="ORF">M9Y10_009171</name>
</gene>
<feature type="compositionally biased region" description="Basic and acidic residues" evidence="1">
    <location>
        <begin position="10"/>
        <end position="27"/>
    </location>
</feature>
<reference evidence="4 5" key="1">
    <citation type="submission" date="2024-04" db="EMBL/GenBank/DDBJ databases">
        <title>Tritrichomonas musculus Genome.</title>
        <authorList>
            <person name="Alves-Ferreira E."/>
            <person name="Grigg M."/>
            <person name="Lorenzi H."/>
            <person name="Galac M."/>
        </authorList>
    </citation>
    <scope>NUCLEOTIDE SEQUENCE [LARGE SCALE GENOMIC DNA]</scope>
    <source>
        <strain evidence="4 5">EAF2021</strain>
    </source>
</reference>
<feature type="domain" description="HTH myb-type" evidence="3">
    <location>
        <begin position="194"/>
        <end position="242"/>
    </location>
</feature>
<dbReference type="SUPFAM" id="SSF46689">
    <property type="entry name" value="Homeodomain-like"/>
    <property type="match status" value="1"/>
</dbReference>